<name>A0ABC8RFC9_9AQUA</name>
<sequence>MPRGFGDALDSRDALGNAWDGQGAREALGDAKRGRLDKVGWATPGRRRVTGGMLVVPGWALVLRCLGRCQGRQGKGIILRASKEGSVKASGRMTESMTDVIDGAGRARACQGDAHGRAGFGASGVRAGLGDDKQLGSDVTPTPGGFGDALDSRDALGNAWDGQGAREALGDAKRGRLDKVGWATPGRRRVTGGMLVVPGWALVLRYG</sequence>
<keyword evidence="2" id="KW-1185">Reference proteome</keyword>
<dbReference type="AlphaFoldDB" id="A0ABC8RFC9"/>
<dbReference type="EMBL" id="CAUOFW020001325">
    <property type="protein sequence ID" value="CAK9143674.1"/>
    <property type="molecule type" value="Genomic_DNA"/>
</dbReference>
<comment type="caution">
    <text evidence="1">The sequence shown here is derived from an EMBL/GenBank/DDBJ whole genome shotgun (WGS) entry which is preliminary data.</text>
</comment>
<gene>
    <name evidence="1" type="ORF">ILEXP_LOCUS11395</name>
</gene>
<reference evidence="1 2" key="1">
    <citation type="submission" date="2024-02" db="EMBL/GenBank/DDBJ databases">
        <authorList>
            <person name="Vignale AGUSTIN F."/>
            <person name="Sosa J E."/>
            <person name="Modenutti C."/>
        </authorList>
    </citation>
    <scope>NUCLEOTIDE SEQUENCE [LARGE SCALE GENOMIC DNA]</scope>
</reference>
<accession>A0ABC8RFC9</accession>
<organism evidence="1 2">
    <name type="scientific">Ilex paraguariensis</name>
    <name type="common">yerba mate</name>
    <dbReference type="NCBI Taxonomy" id="185542"/>
    <lineage>
        <taxon>Eukaryota</taxon>
        <taxon>Viridiplantae</taxon>
        <taxon>Streptophyta</taxon>
        <taxon>Embryophyta</taxon>
        <taxon>Tracheophyta</taxon>
        <taxon>Spermatophyta</taxon>
        <taxon>Magnoliopsida</taxon>
        <taxon>eudicotyledons</taxon>
        <taxon>Gunneridae</taxon>
        <taxon>Pentapetalae</taxon>
        <taxon>asterids</taxon>
        <taxon>campanulids</taxon>
        <taxon>Aquifoliales</taxon>
        <taxon>Aquifoliaceae</taxon>
        <taxon>Ilex</taxon>
    </lineage>
</organism>
<proteinExistence type="predicted"/>
<evidence type="ECO:0000313" key="2">
    <source>
        <dbReference type="Proteomes" id="UP001642360"/>
    </source>
</evidence>
<evidence type="ECO:0000313" key="1">
    <source>
        <dbReference type="EMBL" id="CAK9143674.1"/>
    </source>
</evidence>
<dbReference type="Proteomes" id="UP001642360">
    <property type="component" value="Unassembled WGS sequence"/>
</dbReference>
<protein>
    <submittedName>
        <fullName evidence="1">Uncharacterized protein</fullName>
    </submittedName>
</protein>